<dbReference type="EMBL" id="WJQU01000003">
    <property type="protein sequence ID" value="KAJ6637171.1"/>
    <property type="molecule type" value="Genomic_DNA"/>
</dbReference>
<dbReference type="GO" id="GO:0000724">
    <property type="term" value="P:double-strand break repair via homologous recombination"/>
    <property type="evidence" value="ECO:0007669"/>
    <property type="project" value="TreeGrafter"/>
</dbReference>
<dbReference type="AlphaFoldDB" id="A0A9Q0RYI0"/>
<name>A0A9Q0RYI0_9DIPT</name>
<dbReference type="Proteomes" id="UP001151699">
    <property type="component" value="Chromosome X"/>
</dbReference>
<protein>
    <submittedName>
        <fullName evidence="1">Uncharacterized protein</fullName>
    </submittedName>
</protein>
<organism evidence="1 2">
    <name type="scientific">Pseudolycoriella hygida</name>
    <dbReference type="NCBI Taxonomy" id="35572"/>
    <lineage>
        <taxon>Eukaryota</taxon>
        <taxon>Metazoa</taxon>
        <taxon>Ecdysozoa</taxon>
        <taxon>Arthropoda</taxon>
        <taxon>Hexapoda</taxon>
        <taxon>Insecta</taxon>
        <taxon>Pterygota</taxon>
        <taxon>Neoptera</taxon>
        <taxon>Endopterygota</taxon>
        <taxon>Diptera</taxon>
        <taxon>Nematocera</taxon>
        <taxon>Sciaroidea</taxon>
        <taxon>Sciaridae</taxon>
        <taxon>Pseudolycoriella</taxon>
    </lineage>
</organism>
<evidence type="ECO:0000313" key="1">
    <source>
        <dbReference type="EMBL" id="KAJ6637171.1"/>
    </source>
</evidence>
<comment type="caution">
    <text evidence="1">The sequence shown here is derived from an EMBL/GenBank/DDBJ whole genome shotgun (WGS) entry which is preliminary data.</text>
</comment>
<gene>
    <name evidence="1" type="ORF">Bhyg_09899</name>
</gene>
<dbReference type="PANTHER" id="PTHR28653:SF1">
    <property type="entry name" value="ATPASE SWSAP1"/>
    <property type="match status" value="1"/>
</dbReference>
<feature type="non-terminal residue" evidence="1">
    <location>
        <position position="1"/>
    </location>
</feature>
<proteinExistence type="predicted"/>
<dbReference type="GO" id="GO:0097196">
    <property type="term" value="C:Shu complex"/>
    <property type="evidence" value="ECO:0007669"/>
    <property type="project" value="TreeGrafter"/>
</dbReference>
<keyword evidence="2" id="KW-1185">Reference proteome</keyword>
<sequence>MLSLTLLHKRMDLNDPKNLLVIGRTSIISEGLLEIAIGEAERGNRVLYLASKAVDKLPEIFVDRDRSVLKRIIFTYFKSYEALAQKLMDLHNMFLTPNLLIIESLNSFFTNCSRTNTDSYLEGHAKILAVLHSTVNSFNERSNANCWSIVSFDDHEDFSQQCLTTLIDLFYFKKNCIRAADEEFIQWFEDFKLKCENRQN</sequence>
<reference evidence="1" key="1">
    <citation type="submission" date="2022-07" db="EMBL/GenBank/DDBJ databases">
        <authorList>
            <person name="Trinca V."/>
            <person name="Uliana J.V.C."/>
            <person name="Torres T.T."/>
            <person name="Ward R.J."/>
            <person name="Monesi N."/>
        </authorList>
    </citation>
    <scope>NUCLEOTIDE SEQUENCE</scope>
    <source>
        <strain evidence="1">HSMRA1968</strain>
        <tissue evidence="1">Whole embryos</tissue>
    </source>
</reference>
<dbReference type="GO" id="GO:0003697">
    <property type="term" value="F:single-stranded DNA binding"/>
    <property type="evidence" value="ECO:0007669"/>
    <property type="project" value="TreeGrafter"/>
</dbReference>
<evidence type="ECO:0000313" key="2">
    <source>
        <dbReference type="Proteomes" id="UP001151699"/>
    </source>
</evidence>
<accession>A0A9Q0RYI0</accession>
<dbReference type="OrthoDB" id="67296at2759"/>
<dbReference type="PANTHER" id="PTHR28653">
    <property type="match status" value="1"/>
</dbReference>